<name>Q7UGN0_RHOBA</name>
<evidence type="ECO:0000313" key="3">
    <source>
        <dbReference type="Proteomes" id="UP000001025"/>
    </source>
</evidence>
<dbReference type="HOGENOM" id="CLU_1833619_0_0_0"/>
<protein>
    <recommendedName>
        <fullName evidence="4">DUF983 domain-containing protein</fullName>
    </recommendedName>
</protein>
<dbReference type="STRING" id="243090.RB5118"/>
<dbReference type="KEGG" id="rba:RB5118"/>
<dbReference type="EnsemblBacteria" id="CAD78299">
    <property type="protein sequence ID" value="CAD78299"/>
    <property type="gene ID" value="RB5118"/>
</dbReference>
<gene>
    <name evidence="2" type="ordered locus">RB5118</name>
</gene>
<dbReference type="Proteomes" id="UP000001025">
    <property type="component" value="Chromosome"/>
</dbReference>
<feature type="transmembrane region" description="Helical" evidence="1">
    <location>
        <begin position="68"/>
        <end position="85"/>
    </location>
</feature>
<accession>Q7UGN0</accession>
<keyword evidence="1" id="KW-1133">Transmembrane helix</keyword>
<sequence>MIAEHHPCLLVCVAMINPYQPPESAPTNRTHDCPVCGGPVGFWRFVFPLGYCEHCRNYLTIRHWDRKPWIWSITVIGIIVIPNILRSYRYITFTPPIGTLLLLWFAASIVHSKLYGRLVPAYCWGFFAVQNDDRIIAEDG</sequence>
<keyword evidence="3" id="KW-1185">Reference proteome</keyword>
<evidence type="ECO:0008006" key="4">
    <source>
        <dbReference type="Google" id="ProtNLM"/>
    </source>
</evidence>
<feature type="transmembrane region" description="Helical" evidence="1">
    <location>
        <begin position="91"/>
        <end position="110"/>
    </location>
</feature>
<proteinExistence type="predicted"/>
<dbReference type="OrthoDB" id="289380at2"/>
<dbReference type="AlphaFoldDB" id="Q7UGN0"/>
<evidence type="ECO:0000256" key="1">
    <source>
        <dbReference type="SAM" id="Phobius"/>
    </source>
</evidence>
<keyword evidence="1" id="KW-0472">Membrane</keyword>
<dbReference type="EMBL" id="BX294141">
    <property type="protein sequence ID" value="CAD78299.1"/>
    <property type="molecule type" value="Genomic_DNA"/>
</dbReference>
<evidence type="ECO:0000313" key="2">
    <source>
        <dbReference type="EMBL" id="CAD78299.1"/>
    </source>
</evidence>
<reference evidence="2 3" key="1">
    <citation type="journal article" date="2003" name="Proc. Natl. Acad. Sci. U.S.A.">
        <title>Complete genome sequence of the marine planctomycete Pirellula sp. strain 1.</title>
        <authorList>
            <person name="Gloeckner F.O."/>
            <person name="Kube M."/>
            <person name="Bauer M."/>
            <person name="Teeling H."/>
            <person name="Lombardot T."/>
            <person name="Ludwig W."/>
            <person name="Gade D."/>
            <person name="Beck A."/>
            <person name="Borzym K."/>
            <person name="Heitmann K."/>
            <person name="Rabus R."/>
            <person name="Schlesner H."/>
            <person name="Amann R."/>
            <person name="Reinhardt R."/>
        </authorList>
    </citation>
    <scope>NUCLEOTIDE SEQUENCE [LARGE SCALE GENOMIC DNA]</scope>
    <source>
        <strain evidence="3">DSM 10527 / NCIMB 13988 / SH1</strain>
    </source>
</reference>
<organism evidence="2 3">
    <name type="scientific">Rhodopirellula baltica (strain DSM 10527 / NCIMB 13988 / SH1)</name>
    <dbReference type="NCBI Taxonomy" id="243090"/>
    <lineage>
        <taxon>Bacteria</taxon>
        <taxon>Pseudomonadati</taxon>
        <taxon>Planctomycetota</taxon>
        <taxon>Planctomycetia</taxon>
        <taxon>Pirellulales</taxon>
        <taxon>Pirellulaceae</taxon>
        <taxon>Rhodopirellula</taxon>
    </lineage>
</organism>
<keyword evidence="1" id="KW-0812">Transmembrane</keyword>
<dbReference type="InParanoid" id="Q7UGN0"/>